<dbReference type="AlphaFoldDB" id="K2R8X8"/>
<dbReference type="InParanoid" id="K2R8X8"/>
<protein>
    <submittedName>
        <fullName evidence="1">Uncharacterized protein</fullName>
    </submittedName>
</protein>
<accession>K2R8X8</accession>
<name>K2R8X8_MACPH</name>
<evidence type="ECO:0000313" key="2">
    <source>
        <dbReference type="Proteomes" id="UP000007129"/>
    </source>
</evidence>
<dbReference type="VEuPathDB" id="FungiDB:MPH_11875"/>
<proteinExistence type="predicted"/>
<sequence>MAAEALKASVKSMGLSGGRAELNEADSEHLQLGEDVEADEGQVLEVAEEVAGGPDYVEIDQVLAWEAGPERLHALLGGQDLWVHRREAEQRELRDRQMRQLGEVGHVGEKNGQIGCVGHEATNGKSLERDLYGQHAQLLWRSEAVDFELF</sequence>
<dbReference type="HOGENOM" id="CLU_1740896_0_0_1"/>
<dbReference type="Proteomes" id="UP000007129">
    <property type="component" value="Unassembled WGS sequence"/>
</dbReference>
<reference evidence="1 2" key="1">
    <citation type="journal article" date="2012" name="BMC Genomics">
        <title>Tools to kill: Genome of one of the most destructive plant pathogenic fungi Macrophomina phaseolina.</title>
        <authorList>
            <person name="Islam M.S."/>
            <person name="Haque M.S."/>
            <person name="Islam M.M."/>
            <person name="Emdad E.M."/>
            <person name="Halim A."/>
            <person name="Hossen Q.M.M."/>
            <person name="Hossain M.Z."/>
            <person name="Ahmed B."/>
            <person name="Rahim S."/>
            <person name="Rahman M.S."/>
            <person name="Alam M.M."/>
            <person name="Hou S."/>
            <person name="Wan X."/>
            <person name="Saito J.A."/>
            <person name="Alam M."/>
        </authorList>
    </citation>
    <scope>NUCLEOTIDE SEQUENCE [LARGE SCALE GENOMIC DNA]</scope>
    <source>
        <strain evidence="1 2">MS6</strain>
    </source>
</reference>
<evidence type="ECO:0000313" key="1">
    <source>
        <dbReference type="EMBL" id="EKG10873.1"/>
    </source>
</evidence>
<gene>
    <name evidence="1" type="ORF">MPH_11875</name>
</gene>
<comment type="caution">
    <text evidence="1">The sequence shown here is derived from an EMBL/GenBank/DDBJ whole genome shotgun (WGS) entry which is preliminary data.</text>
</comment>
<organism evidence="1 2">
    <name type="scientific">Macrophomina phaseolina (strain MS6)</name>
    <name type="common">Charcoal rot fungus</name>
    <dbReference type="NCBI Taxonomy" id="1126212"/>
    <lineage>
        <taxon>Eukaryota</taxon>
        <taxon>Fungi</taxon>
        <taxon>Dikarya</taxon>
        <taxon>Ascomycota</taxon>
        <taxon>Pezizomycotina</taxon>
        <taxon>Dothideomycetes</taxon>
        <taxon>Dothideomycetes incertae sedis</taxon>
        <taxon>Botryosphaeriales</taxon>
        <taxon>Botryosphaeriaceae</taxon>
        <taxon>Macrophomina</taxon>
    </lineage>
</organism>
<dbReference type="EMBL" id="AHHD01000500">
    <property type="protein sequence ID" value="EKG10873.1"/>
    <property type="molecule type" value="Genomic_DNA"/>
</dbReference>